<evidence type="ECO:0000313" key="2">
    <source>
        <dbReference type="Proteomes" id="UP001568698"/>
    </source>
</evidence>
<proteinExistence type="predicted"/>
<dbReference type="Proteomes" id="UP001568698">
    <property type="component" value="Unassembled WGS sequence"/>
</dbReference>
<reference evidence="1 2" key="1">
    <citation type="submission" date="2024-08" db="EMBL/GenBank/DDBJ databases">
        <title>Sulfate-reducing bacteria isolated from formation water of the oil field in Kazakhstan and description of Pseudodesulfovibrio sp.</title>
        <authorList>
            <person name="Bidzhieva S.K."/>
            <person name="Tourova T.P."/>
            <person name="Grouzdev D.S."/>
            <person name="Beletsky A.V."/>
            <person name="Sokolova D.S."/>
            <person name="Samigullina S.R."/>
            <person name="Poltaraus A.B."/>
            <person name="Avtukh A.N."/>
            <person name="Tereshina V.M."/>
            <person name="Zhaparov N.S."/>
            <person name="Mardanov A.V."/>
            <person name="Nazina T.N."/>
        </authorList>
    </citation>
    <scope>NUCLEOTIDE SEQUENCE [LARGE SCALE GENOMIC DNA]</scope>
    <source>
        <strain evidence="1 2">9FUS</strain>
    </source>
</reference>
<comment type="caution">
    <text evidence="1">The sequence shown here is derived from an EMBL/GenBank/DDBJ whole genome shotgun (WGS) entry which is preliminary data.</text>
</comment>
<evidence type="ECO:0000313" key="1">
    <source>
        <dbReference type="EMBL" id="MEZ7195393.1"/>
    </source>
</evidence>
<accession>A0ABV4JXF3</accession>
<gene>
    <name evidence="1" type="ORF">AB6M95_01415</name>
</gene>
<protein>
    <submittedName>
        <fullName evidence="1">Uncharacterized protein</fullName>
    </submittedName>
</protein>
<keyword evidence="2" id="KW-1185">Reference proteome</keyword>
<dbReference type="RefSeq" id="WP_371384944.1">
    <property type="nucleotide sequence ID" value="NZ_JBGLYH010000002.1"/>
</dbReference>
<dbReference type="EMBL" id="JBGLYH010000002">
    <property type="protein sequence ID" value="MEZ7195393.1"/>
    <property type="molecule type" value="Genomic_DNA"/>
</dbReference>
<sequence>MVEIAIMMTGPERGGIVTTIDPAVQEWGRADYLDGLLIVAVDIDLDTARMWSQPVMEYYDVYLPDGTYDGRGARTVLRHSHGVDLDILGIDLDAIRASEWTVPEIDASQVVAR</sequence>
<organism evidence="1 2">
    <name type="scientific">Pseudodesulfovibrio karagichevae</name>
    <dbReference type="NCBI Taxonomy" id="3239305"/>
    <lineage>
        <taxon>Bacteria</taxon>
        <taxon>Pseudomonadati</taxon>
        <taxon>Thermodesulfobacteriota</taxon>
        <taxon>Desulfovibrionia</taxon>
        <taxon>Desulfovibrionales</taxon>
        <taxon>Desulfovibrionaceae</taxon>
    </lineage>
</organism>
<name>A0ABV4JXF3_9BACT</name>